<dbReference type="InterPro" id="IPR025506">
    <property type="entry name" value="Abi_alpha"/>
</dbReference>
<dbReference type="EMBL" id="JAFMYW010000001">
    <property type="protein sequence ID" value="MBO0947505.1"/>
    <property type="molecule type" value="Genomic_DNA"/>
</dbReference>
<sequence>MEGGLNQLARSIASSVELLPLVYKDLAQPSVQKAGKALETVVGLGNTALLPILLLNEKTNYWFTKHMENYKVKLDTIPAEKVCPVPPELGVPLLEKLTYTTNDDLADLFTTLLAKASSIETANEAHPKFVSIISLLSADEAKIIKHIKDDLIYTNLLLYLKDDEGYFEISSYLTSLVEELDFIFPDNDRVYLQNLITLGILSDAYPSKKINPEKYEKLHNFYRLYPEEGKKILGDRFGKTEWVDSHFKLTDLGRLFIKSCNIL</sequence>
<dbReference type="Pfam" id="PF14337">
    <property type="entry name" value="Abi_alpha"/>
    <property type="match status" value="1"/>
</dbReference>
<evidence type="ECO:0000313" key="2">
    <source>
        <dbReference type="Proteomes" id="UP000664628"/>
    </source>
</evidence>
<protein>
    <submittedName>
        <fullName evidence="1">DUF4393 domain-containing protein</fullName>
    </submittedName>
</protein>
<dbReference type="Gene3D" id="3.30.110.190">
    <property type="match status" value="1"/>
</dbReference>
<proteinExistence type="predicted"/>
<reference evidence="1 2" key="1">
    <citation type="submission" date="2021-03" db="EMBL/GenBank/DDBJ databases">
        <title>Fibrella sp. HMF5405 genome sequencing and assembly.</title>
        <authorList>
            <person name="Kang H."/>
            <person name="Kim H."/>
            <person name="Bae S."/>
            <person name="Joh K."/>
        </authorList>
    </citation>
    <scope>NUCLEOTIDE SEQUENCE [LARGE SCALE GENOMIC DNA]</scope>
    <source>
        <strain evidence="1 2">HMF5405</strain>
    </source>
</reference>
<name>A0ABS3JC01_9BACT</name>
<gene>
    <name evidence="1" type="ORF">J2I46_02865</name>
</gene>
<accession>A0ABS3JC01</accession>
<evidence type="ECO:0000313" key="1">
    <source>
        <dbReference type="EMBL" id="MBO0947505.1"/>
    </source>
</evidence>
<keyword evidence="2" id="KW-1185">Reference proteome</keyword>
<comment type="caution">
    <text evidence="1">The sequence shown here is derived from an EMBL/GenBank/DDBJ whole genome shotgun (WGS) entry which is preliminary data.</text>
</comment>
<organism evidence="1 2">
    <name type="scientific">Fibrella forsythiae</name>
    <dbReference type="NCBI Taxonomy" id="2817061"/>
    <lineage>
        <taxon>Bacteria</taxon>
        <taxon>Pseudomonadati</taxon>
        <taxon>Bacteroidota</taxon>
        <taxon>Cytophagia</taxon>
        <taxon>Cytophagales</taxon>
        <taxon>Spirosomataceae</taxon>
        <taxon>Fibrella</taxon>
    </lineage>
</organism>
<dbReference type="RefSeq" id="WP_207327413.1">
    <property type="nucleotide sequence ID" value="NZ_JAFMYW010000001.1"/>
</dbReference>
<dbReference type="Proteomes" id="UP000664628">
    <property type="component" value="Unassembled WGS sequence"/>
</dbReference>